<dbReference type="PANTHER" id="PTHR46729">
    <property type="entry name" value="LEUKOCYTE RECEPTOR CLUSTER MEMBER 9"/>
    <property type="match status" value="1"/>
</dbReference>
<dbReference type="Pfam" id="PF10469">
    <property type="entry name" value="AKAP7_NLS"/>
    <property type="match status" value="1"/>
</dbReference>
<dbReference type="Gene3D" id="3.90.1140.10">
    <property type="entry name" value="Cyclic phosphodiesterase"/>
    <property type="match status" value="1"/>
</dbReference>
<dbReference type="InterPro" id="IPR040459">
    <property type="entry name" value="MJ1316"/>
</dbReference>
<keyword evidence="3" id="KW-0675">Receptor</keyword>
<feature type="domain" description="MJ1316 RNA cyclic group end recognition" evidence="1">
    <location>
        <begin position="47"/>
        <end position="120"/>
    </location>
</feature>
<feature type="domain" description="A-kinase anchor protein 7-like phosphoesterase" evidence="2">
    <location>
        <begin position="188"/>
        <end position="377"/>
    </location>
</feature>
<proteinExistence type="predicted"/>
<dbReference type="EMBL" id="BMAW01130055">
    <property type="protein sequence ID" value="GFU33290.1"/>
    <property type="molecule type" value="Genomic_DNA"/>
</dbReference>
<gene>
    <name evidence="3" type="primary">Leng9</name>
    <name evidence="3" type="ORF">NPIL_6261</name>
</gene>
<evidence type="ECO:0000259" key="1">
    <source>
        <dbReference type="Pfam" id="PF04457"/>
    </source>
</evidence>
<dbReference type="InterPro" id="IPR019510">
    <property type="entry name" value="AKAP7-like_phosphoesterase"/>
</dbReference>
<evidence type="ECO:0000259" key="2">
    <source>
        <dbReference type="Pfam" id="PF10469"/>
    </source>
</evidence>
<name>A0A8X6QLR2_NEPPI</name>
<dbReference type="PANTHER" id="PTHR46729:SF1">
    <property type="entry name" value="LEUKOCYTE RECEPTOR CLUSTER MEMBER 9"/>
    <property type="match status" value="1"/>
</dbReference>
<evidence type="ECO:0000313" key="4">
    <source>
        <dbReference type="Proteomes" id="UP000887013"/>
    </source>
</evidence>
<dbReference type="InterPro" id="IPR042653">
    <property type="entry name" value="Leng9"/>
</dbReference>
<protein>
    <submittedName>
        <fullName evidence="3">Leukocyte receptor cluster member 9</fullName>
    </submittedName>
</protein>
<sequence>MFSEPSESRNPRGCNLEFNMSEKGKKKAVKVSPSSDCIQNDSKKPSMKTASDVISRLQWDDSLDQNKFSVGYLDRFDGIIEKPFTSIDWRDPSIVDNHTLAIPKHRIQYFKYLSRKVWDKRNRTDIVFGSTGYPLSIHDFISKVDNDLLHFHDEEDIDIDYPFPKNNTVSDYSDEITNDEDIDMTGRPNFFIAARIESEDSVSKFKEVSDYIKSRDELIGECCIPSAMLHMTFSILKLDSPADICDVVAAMQAVSLQKLPSVTLNLEGLDNFHHRVLYSRVEDNENLLNLRDALINELVSRNVCITDRFSFVPHVTVAKLSRPVTRLRHSKYIDQYLYLKFEDDEFGSEKISNLYLCEMGASRREDGFYKCVHEISLNN</sequence>
<dbReference type="AlphaFoldDB" id="A0A8X6QLR2"/>
<organism evidence="3 4">
    <name type="scientific">Nephila pilipes</name>
    <name type="common">Giant wood spider</name>
    <name type="synonym">Nephila maculata</name>
    <dbReference type="NCBI Taxonomy" id="299642"/>
    <lineage>
        <taxon>Eukaryota</taxon>
        <taxon>Metazoa</taxon>
        <taxon>Ecdysozoa</taxon>
        <taxon>Arthropoda</taxon>
        <taxon>Chelicerata</taxon>
        <taxon>Arachnida</taxon>
        <taxon>Araneae</taxon>
        <taxon>Araneomorphae</taxon>
        <taxon>Entelegynae</taxon>
        <taxon>Araneoidea</taxon>
        <taxon>Nephilidae</taxon>
        <taxon>Nephila</taxon>
    </lineage>
</organism>
<accession>A0A8X6QLR2</accession>
<comment type="caution">
    <text evidence="3">The sequence shown here is derived from an EMBL/GenBank/DDBJ whole genome shotgun (WGS) entry which is preliminary data.</text>
</comment>
<evidence type="ECO:0000313" key="3">
    <source>
        <dbReference type="EMBL" id="GFU33290.1"/>
    </source>
</evidence>
<dbReference type="OrthoDB" id="10263155at2759"/>
<reference evidence="3" key="1">
    <citation type="submission" date="2020-08" db="EMBL/GenBank/DDBJ databases">
        <title>Multicomponent nature underlies the extraordinary mechanical properties of spider dragline silk.</title>
        <authorList>
            <person name="Kono N."/>
            <person name="Nakamura H."/>
            <person name="Mori M."/>
            <person name="Yoshida Y."/>
            <person name="Ohtoshi R."/>
            <person name="Malay A.D."/>
            <person name="Moran D.A.P."/>
            <person name="Tomita M."/>
            <person name="Numata K."/>
            <person name="Arakawa K."/>
        </authorList>
    </citation>
    <scope>NUCLEOTIDE SEQUENCE</scope>
</reference>
<dbReference type="Pfam" id="PF04457">
    <property type="entry name" value="MJ1316"/>
    <property type="match status" value="1"/>
</dbReference>
<dbReference type="SUPFAM" id="SSF55144">
    <property type="entry name" value="LigT-like"/>
    <property type="match status" value="1"/>
</dbReference>
<keyword evidence="4" id="KW-1185">Reference proteome</keyword>
<dbReference type="Proteomes" id="UP000887013">
    <property type="component" value="Unassembled WGS sequence"/>
</dbReference>
<dbReference type="InterPro" id="IPR009097">
    <property type="entry name" value="Cyclic_Pdiesterase"/>
</dbReference>